<keyword evidence="3" id="KW-1185">Reference proteome</keyword>
<proteinExistence type="predicted"/>
<keyword evidence="1" id="KW-0732">Signal</keyword>
<evidence type="ECO:0000313" key="3">
    <source>
        <dbReference type="Proteomes" id="UP001556220"/>
    </source>
</evidence>
<dbReference type="RefSeq" id="WP_367853176.1">
    <property type="nucleotide sequence ID" value="NZ_JBFOHK010000001.1"/>
</dbReference>
<comment type="caution">
    <text evidence="2">The sequence shown here is derived from an EMBL/GenBank/DDBJ whole genome shotgun (WGS) entry which is preliminary data.</text>
</comment>
<accession>A0ABV3QC14</accession>
<name>A0ABV3QC14_9GAMM</name>
<reference evidence="2 3" key="1">
    <citation type="submission" date="2024-06" db="EMBL/GenBank/DDBJ databases">
        <authorList>
            <person name="Woo H."/>
        </authorList>
    </citation>
    <scope>NUCLEOTIDE SEQUENCE [LARGE SCALE GENOMIC DNA]</scope>
    <source>
        <strain evidence="2 3">Si-c</strain>
    </source>
</reference>
<evidence type="ECO:0000256" key="1">
    <source>
        <dbReference type="SAM" id="SignalP"/>
    </source>
</evidence>
<feature type="chain" id="PRO_5047065568" description="DUF5666 domain-containing protein" evidence="1">
    <location>
        <begin position="27"/>
        <end position="226"/>
    </location>
</feature>
<dbReference type="Proteomes" id="UP001556220">
    <property type="component" value="Unassembled WGS sequence"/>
</dbReference>
<protein>
    <recommendedName>
        <fullName evidence="4">DUF5666 domain-containing protein</fullName>
    </recommendedName>
</protein>
<organism evidence="2 3">
    <name type="scientific">Rhodanobacter lycopersici</name>
    <dbReference type="NCBI Taxonomy" id="3162487"/>
    <lineage>
        <taxon>Bacteria</taxon>
        <taxon>Pseudomonadati</taxon>
        <taxon>Pseudomonadota</taxon>
        <taxon>Gammaproteobacteria</taxon>
        <taxon>Lysobacterales</taxon>
        <taxon>Rhodanobacteraceae</taxon>
        <taxon>Rhodanobacter</taxon>
    </lineage>
</organism>
<evidence type="ECO:0000313" key="2">
    <source>
        <dbReference type="EMBL" id="MEW9571114.1"/>
    </source>
</evidence>
<feature type="signal peptide" evidence="1">
    <location>
        <begin position="1"/>
        <end position="26"/>
    </location>
</feature>
<gene>
    <name evidence="2" type="ORF">ABQJ54_05075</name>
</gene>
<dbReference type="EMBL" id="JBFOHK010000001">
    <property type="protein sequence ID" value="MEW9571114.1"/>
    <property type="molecule type" value="Genomic_DNA"/>
</dbReference>
<evidence type="ECO:0008006" key="4">
    <source>
        <dbReference type="Google" id="ProtNLM"/>
    </source>
</evidence>
<sequence>MQTHHPRRGKFLLAALFSATAATALAAAATERPVHVRGTITQVGASGFTVQTGDGPRTIAITGGTRIAGVVPATLGGIEPGSFIGSANVPEGGTARALEVVVFPPAMKGTGLGDYPWDLPAGGSRVPTAMTNGSVTQVSRGPAMPSAMTNGTVKAVAGHGDVRLVVDYGKGEKTIEVPAGTPVVTFKPADRRALVAGAHVFVAGKPGGTVMAEVVAVGLDGTVPPM</sequence>